<dbReference type="EMBL" id="JAOPJF010000037">
    <property type="protein sequence ID" value="KAK1143749.1"/>
    <property type="molecule type" value="Genomic_DNA"/>
</dbReference>
<reference evidence="1 2" key="1">
    <citation type="journal article" date="2023" name="ACS Omega">
        <title>Identification of the Neoaspergillic Acid Biosynthesis Gene Cluster by Establishing an In Vitro CRISPR-Ribonucleoprotein Genetic System in Aspergillus melleus.</title>
        <authorList>
            <person name="Yuan B."/>
            <person name="Grau M.F."/>
            <person name="Murata R.M."/>
            <person name="Torok T."/>
            <person name="Venkateswaran K."/>
            <person name="Stajich J.E."/>
            <person name="Wang C.C.C."/>
        </authorList>
    </citation>
    <scope>NUCLEOTIDE SEQUENCE [LARGE SCALE GENOMIC DNA]</scope>
    <source>
        <strain evidence="1 2">IMV 1140</strain>
    </source>
</reference>
<organism evidence="1 2">
    <name type="scientific">Aspergillus melleus</name>
    <dbReference type="NCBI Taxonomy" id="138277"/>
    <lineage>
        <taxon>Eukaryota</taxon>
        <taxon>Fungi</taxon>
        <taxon>Dikarya</taxon>
        <taxon>Ascomycota</taxon>
        <taxon>Pezizomycotina</taxon>
        <taxon>Eurotiomycetes</taxon>
        <taxon>Eurotiomycetidae</taxon>
        <taxon>Eurotiales</taxon>
        <taxon>Aspergillaceae</taxon>
        <taxon>Aspergillus</taxon>
        <taxon>Aspergillus subgen. Circumdati</taxon>
    </lineage>
</organism>
<keyword evidence="2" id="KW-1185">Reference proteome</keyword>
<sequence>MAPNALLELLSSLRADGAYSDVTIKCESVTFKVHSCIICPQSAFFEKALSGRFKEAISKEIVIQDDPSIIGRIIDYLYRGDYDDSPHFVVDPQHSLPFPGLEPAIKSQSETGPIKPDPSIQSRPTTPSRAFSVTTLNLSAAKAHANIRMYNAADKYAINGLMILSKKKSQSIFTDDLEDSSFIQAIEYVYGPESPPHSELRDTIATFAVRHYSTLKGLDQFHEAREKFLDFSFDFSTAMMERMDELETGMK</sequence>
<accession>A0ACC3B101</accession>
<proteinExistence type="predicted"/>
<gene>
    <name evidence="1" type="ORF">N8T08_006150</name>
</gene>
<evidence type="ECO:0000313" key="2">
    <source>
        <dbReference type="Proteomes" id="UP001177260"/>
    </source>
</evidence>
<name>A0ACC3B101_9EURO</name>
<comment type="caution">
    <text evidence="1">The sequence shown here is derived from an EMBL/GenBank/DDBJ whole genome shotgun (WGS) entry which is preliminary data.</text>
</comment>
<dbReference type="Proteomes" id="UP001177260">
    <property type="component" value="Unassembled WGS sequence"/>
</dbReference>
<evidence type="ECO:0000313" key="1">
    <source>
        <dbReference type="EMBL" id="KAK1143749.1"/>
    </source>
</evidence>
<protein>
    <submittedName>
        <fullName evidence="1">Uncharacterized protein</fullName>
    </submittedName>
</protein>